<proteinExistence type="predicted"/>
<evidence type="ECO:0000256" key="1">
    <source>
        <dbReference type="SAM" id="MobiDB-lite"/>
    </source>
</evidence>
<keyword evidence="3" id="KW-1185">Reference proteome</keyword>
<protein>
    <submittedName>
        <fullName evidence="2">Uncharacterized protein</fullName>
    </submittedName>
</protein>
<gene>
    <name evidence="2" type="ORF">PL9214670092</name>
</gene>
<evidence type="ECO:0000313" key="2">
    <source>
        <dbReference type="EMBL" id="CUR35466.1"/>
    </source>
</evidence>
<feature type="region of interest" description="Disordered" evidence="1">
    <location>
        <begin position="1"/>
        <end position="25"/>
    </location>
</feature>
<organism evidence="2 3">
    <name type="scientific">Planktothrix tepida PCC 9214</name>
    <dbReference type="NCBI Taxonomy" id="671072"/>
    <lineage>
        <taxon>Bacteria</taxon>
        <taxon>Bacillati</taxon>
        <taxon>Cyanobacteriota</taxon>
        <taxon>Cyanophyceae</taxon>
        <taxon>Oscillatoriophycideae</taxon>
        <taxon>Oscillatoriales</taxon>
        <taxon>Microcoleaceae</taxon>
        <taxon>Planktothrix</taxon>
    </lineage>
</organism>
<dbReference type="Proteomes" id="UP000184315">
    <property type="component" value="Unassembled WGS sequence"/>
</dbReference>
<dbReference type="STRING" id="671072.PL9214670092"/>
<sequence>MHQTQPPIPLPDGNGYPHSIPPSPSEIPDVFDRIAHILLETWTETGFGHLEIESERIKSDKIRVIVKGSTYYRFVLSDQDVKTWKANSLNP</sequence>
<dbReference type="AlphaFoldDB" id="A0A1J1LTX7"/>
<name>A0A1J1LTX7_9CYAN</name>
<dbReference type="EMBL" id="CZDF01000174">
    <property type="protein sequence ID" value="CUR35466.1"/>
    <property type="molecule type" value="Genomic_DNA"/>
</dbReference>
<reference evidence="3" key="1">
    <citation type="submission" date="2015-10" db="EMBL/GenBank/DDBJ databases">
        <authorList>
            <person name="Regsiter A."/>
            <person name="william w."/>
        </authorList>
    </citation>
    <scope>NUCLEOTIDE SEQUENCE [LARGE SCALE GENOMIC DNA]</scope>
</reference>
<feature type="compositionally biased region" description="Pro residues" evidence="1">
    <location>
        <begin position="1"/>
        <end position="10"/>
    </location>
</feature>
<dbReference type="RefSeq" id="WP_072722430.1">
    <property type="nucleotide sequence ID" value="NZ_LN889815.1"/>
</dbReference>
<evidence type="ECO:0000313" key="3">
    <source>
        <dbReference type="Proteomes" id="UP000184315"/>
    </source>
</evidence>
<accession>A0A1J1LTX7</accession>